<evidence type="ECO:0000313" key="3">
    <source>
        <dbReference type="Proteomes" id="UP000499080"/>
    </source>
</evidence>
<dbReference type="AlphaFoldDB" id="A0A4Y2T2H3"/>
<keyword evidence="3" id="KW-1185">Reference proteome</keyword>
<comment type="caution">
    <text evidence="2">The sequence shown here is derived from an EMBL/GenBank/DDBJ whole genome shotgun (WGS) entry which is preliminary data.</text>
</comment>
<reference evidence="2 3" key="1">
    <citation type="journal article" date="2019" name="Sci. Rep.">
        <title>Orb-weaving spider Araneus ventricosus genome elucidates the spidroin gene catalogue.</title>
        <authorList>
            <person name="Kono N."/>
            <person name="Nakamura H."/>
            <person name="Ohtoshi R."/>
            <person name="Moran D.A.P."/>
            <person name="Shinohara A."/>
            <person name="Yoshida Y."/>
            <person name="Fujiwara M."/>
            <person name="Mori M."/>
            <person name="Tomita M."/>
            <person name="Arakawa K."/>
        </authorList>
    </citation>
    <scope>NUCLEOTIDE SEQUENCE [LARGE SCALE GENOMIC DNA]</scope>
</reference>
<sequence>MQDFGGREDLKFCIRPRAPKCIPGDLATEEEQDCTFHRLGAEGLRGPFSISNPDINSTLYDTRRSITSLQKCHQSISSNKSTCHPSSPSVVPASEEALVPPDFTDFKALEIEKPKSDLTKQNHSISKAEKIANSYTHLSP</sequence>
<feature type="compositionally biased region" description="Basic and acidic residues" evidence="1">
    <location>
        <begin position="114"/>
        <end position="130"/>
    </location>
</feature>
<dbReference type="EMBL" id="BGPR01025478">
    <property type="protein sequence ID" value="GBN94401.1"/>
    <property type="molecule type" value="Genomic_DNA"/>
</dbReference>
<evidence type="ECO:0000313" key="2">
    <source>
        <dbReference type="EMBL" id="GBN94401.1"/>
    </source>
</evidence>
<name>A0A4Y2T2H3_ARAVE</name>
<evidence type="ECO:0000256" key="1">
    <source>
        <dbReference type="SAM" id="MobiDB-lite"/>
    </source>
</evidence>
<accession>A0A4Y2T2H3</accession>
<protein>
    <submittedName>
        <fullName evidence="2">Uncharacterized protein</fullName>
    </submittedName>
</protein>
<gene>
    <name evidence="2" type="ORF">AVEN_77683_1</name>
</gene>
<organism evidence="2 3">
    <name type="scientific">Araneus ventricosus</name>
    <name type="common">Orbweaver spider</name>
    <name type="synonym">Epeira ventricosa</name>
    <dbReference type="NCBI Taxonomy" id="182803"/>
    <lineage>
        <taxon>Eukaryota</taxon>
        <taxon>Metazoa</taxon>
        <taxon>Ecdysozoa</taxon>
        <taxon>Arthropoda</taxon>
        <taxon>Chelicerata</taxon>
        <taxon>Arachnida</taxon>
        <taxon>Araneae</taxon>
        <taxon>Araneomorphae</taxon>
        <taxon>Entelegynae</taxon>
        <taxon>Araneoidea</taxon>
        <taxon>Araneidae</taxon>
        <taxon>Araneus</taxon>
    </lineage>
</organism>
<proteinExistence type="predicted"/>
<feature type="region of interest" description="Disordered" evidence="1">
    <location>
        <begin position="114"/>
        <end position="140"/>
    </location>
</feature>
<dbReference type="Proteomes" id="UP000499080">
    <property type="component" value="Unassembled WGS sequence"/>
</dbReference>